<dbReference type="InterPro" id="IPR025659">
    <property type="entry name" value="Tubby-like_C"/>
</dbReference>
<evidence type="ECO:0000256" key="1">
    <source>
        <dbReference type="ARBA" id="ARBA00005437"/>
    </source>
</evidence>
<comment type="similarity">
    <text evidence="1">Belongs to the LOR family.</text>
</comment>
<gene>
    <name evidence="2" type="ORF">WHR41_00725</name>
</gene>
<dbReference type="EMBL" id="JAAQHG020000002">
    <property type="protein sequence ID" value="KAL1590438.1"/>
    <property type="molecule type" value="Genomic_DNA"/>
</dbReference>
<reference evidence="2 3" key="1">
    <citation type="journal article" date="2020" name="Microbiol. Resour. Announc.">
        <title>Draft Genome Sequence of a Cladosporium Species Isolated from the Mesophotic Ascidian Didemnum maculosum.</title>
        <authorList>
            <person name="Gioti A."/>
            <person name="Siaperas R."/>
            <person name="Nikolaivits E."/>
            <person name="Le Goff G."/>
            <person name="Ouazzani J."/>
            <person name="Kotoulas G."/>
            <person name="Topakas E."/>
        </authorList>
    </citation>
    <scope>NUCLEOTIDE SEQUENCE [LARGE SCALE GENOMIC DNA]</scope>
    <source>
        <strain evidence="2 3">TM138-S3</strain>
    </source>
</reference>
<dbReference type="InterPro" id="IPR007612">
    <property type="entry name" value="LOR"/>
</dbReference>
<evidence type="ECO:0000313" key="3">
    <source>
        <dbReference type="Proteomes" id="UP000803884"/>
    </source>
</evidence>
<dbReference type="AlphaFoldDB" id="A0AB34KZJ8"/>
<dbReference type="Proteomes" id="UP000803884">
    <property type="component" value="Unassembled WGS sequence"/>
</dbReference>
<proteinExistence type="inferred from homology"/>
<accession>A0AB34KZJ8</accession>
<keyword evidence="3" id="KW-1185">Reference proteome</keyword>
<sequence length="239" mass="26172">MASMLPPLNRKLSLLDEFVAPEFTTLRAKHNGKGGFTFNNTSTKASPELLFTVDSRQSILAPRRTIRNAAGVAILDLWRKLQGGESYVARPNSSSPPLAIIAPRITTVKENIDVYVKNGGATDGETKLEIRGQDIWKRNTDVYLGNGLAMQIRFVNFVTSYVPFSSTQWDVTVSEGLYLSLAFAIVVYLSTTLYTSSYFRSSYGLELKDDSDDPKRQSRKSMWTRVGTGIGAGAAGGAA</sequence>
<dbReference type="SUPFAM" id="SSF54518">
    <property type="entry name" value="Tubby C-terminal domain-like"/>
    <property type="match status" value="1"/>
</dbReference>
<name>A0AB34KZJ8_9PEZI</name>
<organism evidence="2 3">
    <name type="scientific">Cladosporium halotolerans</name>
    <dbReference type="NCBI Taxonomy" id="1052096"/>
    <lineage>
        <taxon>Eukaryota</taxon>
        <taxon>Fungi</taxon>
        <taxon>Dikarya</taxon>
        <taxon>Ascomycota</taxon>
        <taxon>Pezizomycotina</taxon>
        <taxon>Dothideomycetes</taxon>
        <taxon>Dothideomycetidae</taxon>
        <taxon>Cladosporiales</taxon>
        <taxon>Cladosporiaceae</taxon>
        <taxon>Cladosporium</taxon>
    </lineage>
</organism>
<dbReference type="GeneID" id="96002169"/>
<evidence type="ECO:0008006" key="4">
    <source>
        <dbReference type="Google" id="ProtNLM"/>
    </source>
</evidence>
<dbReference type="InterPro" id="IPR038595">
    <property type="entry name" value="LOR_sf"/>
</dbReference>
<comment type="caution">
    <text evidence="2">The sequence shown here is derived from an EMBL/GenBank/DDBJ whole genome shotgun (WGS) entry which is preliminary data.</text>
</comment>
<dbReference type="Pfam" id="PF04525">
    <property type="entry name" value="LOR"/>
    <property type="match status" value="1"/>
</dbReference>
<dbReference type="Gene3D" id="2.40.160.200">
    <property type="entry name" value="LURP1-related"/>
    <property type="match status" value="1"/>
</dbReference>
<evidence type="ECO:0000313" key="2">
    <source>
        <dbReference type="EMBL" id="KAL1590438.1"/>
    </source>
</evidence>
<protein>
    <recommendedName>
        <fullName evidence="4">Signal sequence receptor subunit alpha</fullName>
    </recommendedName>
</protein>
<dbReference type="RefSeq" id="XP_069233543.1">
    <property type="nucleotide sequence ID" value="XM_069369331.1"/>
</dbReference>